<dbReference type="OrthoDB" id="4027109at2759"/>
<proteinExistence type="predicted"/>
<dbReference type="eggNOG" id="ENOG502T4KM">
    <property type="taxonomic scope" value="Eukaryota"/>
</dbReference>
<dbReference type="EMBL" id="FO082046">
    <property type="protein sequence ID" value="CCE87239.1"/>
    <property type="molecule type" value="Genomic_DNA"/>
</dbReference>
<dbReference type="Proteomes" id="UP000005222">
    <property type="component" value="Chromosome N"/>
</dbReference>
<sequence>MRSQANVIAFVSVLLVALVPVFAASHLFTDIISKVEGIVSGIEKTVEKTVDSGLVNKTLDDIDGLVDPVINNLAKGLDEIVSKVLGQ</sequence>
<evidence type="ECO:0000313" key="3">
    <source>
        <dbReference type="Proteomes" id="UP000005222"/>
    </source>
</evidence>
<keyword evidence="1" id="KW-0732">Signal</keyword>
<name>G8XZY0_PICSO</name>
<keyword evidence="3" id="KW-1185">Reference proteome</keyword>
<dbReference type="InParanoid" id="G8XZY0"/>
<protein>
    <submittedName>
        <fullName evidence="2">Piso0_005782 protein</fullName>
    </submittedName>
</protein>
<gene>
    <name evidence="2" type="primary">Piso0_005782</name>
    <name evidence="2" type="ORF">GNLVRS01_PISO0N22475g</name>
</gene>
<accession>G8XZY0</accession>
<feature type="signal peptide" evidence="1">
    <location>
        <begin position="1"/>
        <end position="23"/>
    </location>
</feature>
<evidence type="ECO:0000256" key="1">
    <source>
        <dbReference type="SAM" id="SignalP"/>
    </source>
</evidence>
<dbReference type="HOGENOM" id="CLU_2484098_0_0_1"/>
<reference evidence="2 3" key="1">
    <citation type="journal article" date="2012" name="G3 (Bethesda)">
        <title>Pichia sorbitophila, an interspecies yeast hybrid reveals early steps of genome resolution following polyploidization.</title>
        <authorList>
            <person name="Leh Louis V."/>
            <person name="Despons L."/>
            <person name="Friedrich A."/>
            <person name="Martin T."/>
            <person name="Durrens P."/>
            <person name="Casaregola S."/>
            <person name="Neuveglise C."/>
            <person name="Fairhead C."/>
            <person name="Marck C."/>
            <person name="Cruz J.A."/>
            <person name="Straub M.L."/>
            <person name="Kugler V."/>
            <person name="Sacerdot C."/>
            <person name="Uzunov Z."/>
            <person name="Thierry A."/>
            <person name="Weiss S."/>
            <person name="Bleykasten C."/>
            <person name="De Montigny J."/>
            <person name="Jacques N."/>
            <person name="Jung P."/>
            <person name="Lemaire M."/>
            <person name="Mallet S."/>
            <person name="Morel G."/>
            <person name="Richard G.F."/>
            <person name="Sarkar A."/>
            <person name="Savel G."/>
            <person name="Schacherer J."/>
            <person name="Seret M.L."/>
            <person name="Talla E."/>
            <person name="Samson G."/>
            <person name="Jubin C."/>
            <person name="Poulain J."/>
            <person name="Vacherie B."/>
            <person name="Barbe V."/>
            <person name="Pelletier E."/>
            <person name="Sherman D.J."/>
            <person name="Westhof E."/>
            <person name="Weissenbach J."/>
            <person name="Baret P.V."/>
            <person name="Wincker P."/>
            <person name="Gaillardin C."/>
            <person name="Dujon B."/>
            <person name="Souciet J.L."/>
        </authorList>
    </citation>
    <scope>NUCLEOTIDE SEQUENCE [LARGE SCALE GENOMIC DNA]</scope>
    <source>
        <strain evidence="3">ATCC MYA-4447 / BCRC 22081 / CBS 7064 / NBRC 10061 / NRRL Y-12695</strain>
    </source>
</reference>
<dbReference type="AlphaFoldDB" id="G8XZY0"/>
<organism evidence="2 3">
    <name type="scientific">Pichia sorbitophila (strain ATCC MYA-4447 / BCRC 22081 / CBS 7064 / NBRC 10061 / NRRL Y-12695)</name>
    <name type="common">Hybrid yeast</name>
    <dbReference type="NCBI Taxonomy" id="559304"/>
    <lineage>
        <taxon>Eukaryota</taxon>
        <taxon>Fungi</taxon>
        <taxon>Dikarya</taxon>
        <taxon>Ascomycota</taxon>
        <taxon>Saccharomycotina</taxon>
        <taxon>Pichiomycetes</taxon>
        <taxon>Debaryomycetaceae</taxon>
        <taxon>Millerozyma</taxon>
    </lineage>
</organism>
<evidence type="ECO:0000313" key="2">
    <source>
        <dbReference type="EMBL" id="CCE87239.1"/>
    </source>
</evidence>
<feature type="chain" id="PRO_5003518972" evidence="1">
    <location>
        <begin position="24"/>
        <end position="87"/>
    </location>
</feature>